<dbReference type="STRING" id="33935.ADM90_19115"/>
<dbReference type="PATRIC" id="fig|33935.3.peg.2642"/>
<comment type="caution">
    <text evidence="2">The sequence shown here is derived from an EMBL/GenBank/DDBJ whole genome shotgun (WGS) entry which is preliminary data.</text>
</comment>
<sequence length="322" mass="36236">MSLEILLDNRDGNVLEMPVSSVNFKTSRIAKASVLEAVFIIEEPLKYPIKKGAVIRVKHGSTGIFYGYVFESVINESSELKVKAYDELRYLMYKDTFVLKAMTATAAIKYIAGLAGAKIGAFEDTGYVVPAKVEDDKNAFDVVCQYLDATLIANNRLFVLRDEFGSLILKRIDQLLIDPSAWYLGEESLMYGFEFTESIDKDTYNRIKLVKDDEETSKRKVYIAQDSSNIAKWGQLQYFKKVDENMTDAQIKASLEALLAVKNQATKDLSIKCLGHWGVKAGNMIYVVIEKIGVREAFLVEECTHDWDGGVHTMDLKLKVVS</sequence>
<keyword evidence="3" id="KW-1185">Reference proteome</keyword>
<dbReference type="EMBL" id="LGCI01000010">
    <property type="protein sequence ID" value="KOY81253.1"/>
    <property type="molecule type" value="Genomic_DNA"/>
</dbReference>
<name>A0A0M9DIF7_9BACI</name>
<dbReference type="OrthoDB" id="1698671at2"/>
<reference evidence="2 3" key="1">
    <citation type="submission" date="2015-07" db="EMBL/GenBank/DDBJ databases">
        <title>Genome sequencing project for genomic taxonomy and phylogenomics of Bacillus-like bacteria.</title>
        <authorList>
            <person name="Liu B."/>
            <person name="Wang J."/>
            <person name="Zhu Y."/>
            <person name="Liu G."/>
            <person name="Chen Q."/>
            <person name="Chen Z."/>
            <person name="Che J."/>
            <person name="Ge C."/>
            <person name="Shi H."/>
            <person name="Pan Z."/>
            <person name="Liu X."/>
        </authorList>
    </citation>
    <scope>NUCLEOTIDE SEQUENCE [LARGE SCALE GENOMIC DNA]</scope>
    <source>
        <strain evidence="2 3">DSM 54</strain>
    </source>
</reference>
<feature type="domain" description="YqbQ/XkdQ" evidence="1">
    <location>
        <begin position="22"/>
        <end position="319"/>
    </location>
</feature>
<dbReference type="InterPro" id="IPR056937">
    <property type="entry name" value="YqbQ/XkdQ"/>
</dbReference>
<evidence type="ECO:0000313" key="3">
    <source>
        <dbReference type="Proteomes" id="UP000037977"/>
    </source>
</evidence>
<proteinExistence type="predicted"/>
<dbReference type="RefSeq" id="WP_053996495.1">
    <property type="nucleotide sequence ID" value="NZ_CP065643.1"/>
</dbReference>
<dbReference type="AlphaFoldDB" id="A0A0M9DIF7"/>
<evidence type="ECO:0000313" key="2">
    <source>
        <dbReference type="EMBL" id="KOY81253.1"/>
    </source>
</evidence>
<dbReference type="SUPFAM" id="SSF69279">
    <property type="entry name" value="Phage tail proteins"/>
    <property type="match status" value="1"/>
</dbReference>
<dbReference type="Proteomes" id="UP000037977">
    <property type="component" value="Unassembled WGS sequence"/>
</dbReference>
<organism evidence="2 3">
    <name type="scientific">Lysinibacillus macroides</name>
    <dbReference type="NCBI Taxonomy" id="33935"/>
    <lineage>
        <taxon>Bacteria</taxon>
        <taxon>Bacillati</taxon>
        <taxon>Bacillota</taxon>
        <taxon>Bacilli</taxon>
        <taxon>Bacillales</taxon>
        <taxon>Bacillaceae</taxon>
        <taxon>Lysinibacillus</taxon>
    </lineage>
</organism>
<protein>
    <submittedName>
        <fullName evidence="2">Phage-like element PBSX protein XkdQ</fullName>
    </submittedName>
</protein>
<accession>A0A0M9DIF7</accession>
<evidence type="ECO:0000259" key="1">
    <source>
        <dbReference type="Pfam" id="PF24032"/>
    </source>
</evidence>
<dbReference type="Pfam" id="PF24032">
    <property type="entry name" value="YQBQ"/>
    <property type="match status" value="1"/>
</dbReference>
<gene>
    <name evidence="2" type="ORF">ADM90_19115</name>
</gene>